<sequence>MLCFWARRPRAGRRVTGLRSRRRPGRRQPARAQRAQRGGRGHWPPGHYDPGAGSRCRPGLKRTALEAG</sequence>
<proteinExistence type="predicted"/>
<keyword evidence="3" id="KW-1185">Reference proteome</keyword>
<dbReference type="KEGG" id="apro:F751_6264"/>
<name>A0A087SK59_AUXPR</name>
<gene>
    <name evidence="2" type="ORF">F751_6264</name>
</gene>
<accession>A0A087SK59</accession>
<reference evidence="2 3" key="1">
    <citation type="journal article" date="2014" name="BMC Genomics">
        <title>Oil accumulation mechanisms of the oleaginous microalga Chlorella protothecoides revealed through its genome, transcriptomes, and proteomes.</title>
        <authorList>
            <person name="Gao C."/>
            <person name="Wang Y."/>
            <person name="Shen Y."/>
            <person name="Yan D."/>
            <person name="He X."/>
            <person name="Dai J."/>
            <person name="Wu Q."/>
        </authorList>
    </citation>
    <scope>NUCLEOTIDE SEQUENCE [LARGE SCALE GENOMIC DNA]</scope>
    <source>
        <strain evidence="2 3">0710</strain>
    </source>
</reference>
<dbReference type="AlphaFoldDB" id="A0A087SK59"/>
<evidence type="ECO:0000313" key="2">
    <source>
        <dbReference type="EMBL" id="KFM26113.1"/>
    </source>
</evidence>
<dbReference type="Proteomes" id="UP000028924">
    <property type="component" value="Unassembled WGS sequence"/>
</dbReference>
<dbReference type="GeneID" id="23617655"/>
<evidence type="ECO:0000313" key="3">
    <source>
        <dbReference type="Proteomes" id="UP000028924"/>
    </source>
</evidence>
<feature type="compositionally biased region" description="Basic residues" evidence="1">
    <location>
        <begin position="19"/>
        <end position="29"/>
    </location>
</feature>
<feature type="region of interest" description="Disordered" evidence="1">
    <location>
        <begin position="13"/>
        <end position="68"/>
    </location>
</feature>
<dbReference type="RefSeq" id="XP_011399009.1">
    <property type="nucleotide sequence ID" value="XM_011400707.1"/>
</dbReference>
<dbReference type="EMBL" id="KL662126">
    <property type="protein sequence ID" value="KFM26113.1"/>
    <property type="molecule type" value="Genomic_DNA"/>
</dbReference>
<protein>
    <submittedName>
        <fullName evidence="2">Uncharacterized protein</fullName>
    </submittedName>
</protein>
<organism evidence="2 3">
    <name type="scientific">Auxenochlorella protothecoides</name>
    <name type="common">Green microalga</name>
    <name type="synonym">Chlorella protothecoides</name>
    <dbReference type="NCBI Taxonomy" id="3075"/>
    <lineage>
        <taxon>Eukaryota</taxon>
        <taxon>Viridiplantae</taxon>
        <taxon>Chlorophyta</taxon>
        <taxon>core chlorophytes</taxon>
        <taxon>Trebouxiophyceae</taxon>
        <taxon>Chlorellales</taxon>
        <taxon>Chlorellaceae</taxon>
        <taxon>Auxenochlorella</taxon>
    </lineage>
</organism>
<evidence type="ECO:0000256" key="1">
    <source>
        <dbReference type="SAM" id="MobiDB-lite"/>
    </source>
</evidence>